<proteinExistence type="inferred from homology"/>
<dbReference type="GO" id="GO:0006829">
    <property type="term" value="P:zinc ion transport"/>
    <property type="evidence" value="ECO:0007669"/>
    <property type="project" value="UniProtKB-KW"/>
</dbReference>
<organism evidence="8 9">
    <name type="scientific">Shimia marina</name>
    <dbReference type="NCBI Taxonomy" id="321267"/>
    <lineage>
        <taxon>Bacteria</taxon>
        <taxon>Pseudomonadati</taxon>
        <taxon>Pseudomonadota</taxon>
        <taxon>Alphaproteobacteria</taxon>
        <taxon>Rhodobacterales</taxon>
        <taxon>Roseobacteraceae</taxon>
    </lineage>
</organism>
<dbReference type="Gene3D" id="3.40.50.1980">
    <property type="entry name" value="Nitrogenase molybdenum iron protein domain"/>
    <property type="match status" value="3"/>
</dbReference>
<feature type="chain" id="PRO_5006061642" description="High-affinity zinc uptake system protein ZnuA" evidence="7">
    <location>
        <begin position="20"/>
        <end position="369"/>
    </location>
</feature>
<feature type="signal peptide" evidence="7">
    <location>
        <begin position="1"/>
        <end position="19"/>
    </location>
</feature>
<evidence type="ECO:0000256" key="5">
    <source>
        <dbReference type="ARBA" id="ARBA00022906"/>
    </source>
</evidence>
<dbReference type="AlphaFoldDB" id="A0A0P1EL43"/>
<sequence length="369" mass="40126">MRFAPFVVGAAMLALPARAEVPNVVTDILPVQALVAKVMQGVGTPTQLLPANQSPHSYAMRPSEARALQNADLVFWIGAELSPAMEEAIESLVSEGEAVSLLHLNGTRELEFRESETFLKLSLSEGGDDHDDHGHGDGDHDDHAEEGHDEHDHEDGDHEEHGHDDHADDTHDDHAHDDAHADEGHDDHAHDSHDGHDHDGVDPHAWLDPQNAHFWLEAVAEKLAVADPENADTYRANAKSAQAELDTAIAAISKQLAPYGDHGFVVFHDAYQYFETRFGLNASGAILSGDGAAPSAARLQSVRTTLMENNISCVFTEPQFNDKVVRAISDGLSLHSEELDPLGVALEEPDYLLLIQQLANQFEACLSHS</sequence>
<evidence type="ECO:0000313" key="9">
    <source>
        <dbReference type="Proteomes" id="UP000054823"/>
    </source>
</evidence>
<evidence type="ECO:0000256" key="6">
    <source>
        <dbReference type="SAM" id="MobiDB-lite"/>
    </source>
</evidence>
<keyword evidence="5" id="KW-0406">Ion transport</keyword>
<keyword evidence="4 7" id="KW-0732">Signal</keyword>
<evidence type="ECO:0000256" key="1">
    <source>
        <dbReference type="ARBA" id="ARBA00011028"/>
    </source>
</evidence>
<dbReference type="PANTHER" id="PTHR42953:SF3">
    <property type="entry name" value="HIGH-AFFINITY ZINC UPTAKE SYSTEM PROTEIN ZNUA"/>
    <property type="match status" value="1"/>
</dbReference>
<dbReference type="InterPro" id="IPR050492">
    <property type="entry name" value="Bact_metal-bind_prot9"/>
</dbReference>
<dbReference type="Proteomes" id="UP000054823">
    <property type="component" value="Unassembled WGS sequence"/>
</dbReference>
<reference evidence="8 9" key="1">
    <citation type="submission" date="2015-09" db="EMBL/GenBank/DDBJ databases">
        <authorList>
            <consortium name="Swine Surveillance"/>
        </authorList>
    </citation>
    <scope>NUCLEOTIDE SEQUENCE [LARGE SCALE GENOMIC DNA]</scope>
    <source>
        <strain evidence="8 9">CECT 7688</strain>
    </source>
</reference>
<evidence type="ECO:0000256" key="2">
    <source>
        <dbReference type="ARBA" id="ARBA00015915"/>
    </source>
</evidence>
<accession>A0A0P1EL43</accession>
<keyword evidence="5" id="KW-0864">Zinc transport</keyword>
<evidence type="ECO:0000256" key="7">
    <source>
        <dbReference type="SAM" id="SignalP"/>
    </source>
</evidence>
<evidence type="ECO:0000256" key="3">
    <source>
        <dbReference type="ARBA" id="ARBA00022448"/>
    </source>
</evidence>
<keyword evidence="5" id="KW-0862">Zinc</keyword>
<keyword evidence="9" id="KW-1185">Reference proteome</keyword>
<dbReference type="STRING" id="321267.SHM7688_00542"/>
<dbReference type="RefSeq" id="WP_058238472.1">
    <property type="nucleotide sequence ID" value="NZ_CYPW01000006.1"/>
</dbReference>
<dbReference type="PANTHER" id="PTHR42953">
    <property type="entry name" value="HIGH-AFFINITY ZINC UPTAKE SYSTEM PROTEIN ZNUA-RELATED"/>
    <property type="match status" value="1"/>
</dbReference>
<evidence type="ECO:0000256" key="4">
    <source>
        <dbReference type="ARBA" id="ARBA00022729"/>
    </source>
</evidence>
<gene>
    <name evidence="8" type="primary">znuA</name>
    <name evidence="8" type="ORF">SHM7688_00542</name>
</gene>
<feature type="region of interest" description="Disordered" evidence="6">
    <location>
        <begin position="123"/>
        <end position="205"/>
    </location>
</feature>
<dbReference type="Pfam" id="PF01297">
    <property type="entry name" value="ZnuA"/>
    <property type="match status" value="1"/>
</dbReference>
<evidence type="ECO:0000313" key="8">
    <source>
        <dbReference type="EMBL" id="CUH51109.1"/>
    </source>
</evidence>
<name>A0A0P1EL43_9RHOB</name>
<feature type="compositionally biased region" description="Basic and acidic residues" evidence="6">
    <location>
        <begin position="130"/>
        <end position="202"/>
    </location>
</feature>
<comment type="similarity">
    <text evidence="1">Belongs to the bacterial solute-binding protein 9 family.</text>
</comment>
<dbReference type="OrthoDB" id="7346865at2"/>
<keyword evidence="3" id="KW-0813">Transport</keyword>
<protein>
    <recommendedName>
        <fullName evidence="2">High-affinity zinc uptake system protein ZnuA</fullName>
    </recommendedName>
</protein>
<dbReference type="GO" id="GO:0046872">
    <property type="term" value="F:metal ion binding"/>
    <property type="evidence" value="ECO:0007669"/>
    <property type="project" value="InterPro"/>
</dbReference>
<dbReference type="SUPFAM" id="SSF53807">
    <property type="entry name" value="Helical backbone' metal receptor"/>
    <property type="match status" value="1"/>
</dbReference>
<dbReference type="InterPro" id="IPR006127">
    <property type="entry name" value="ZnuA-like"/>
</dbReference>
<dbReference type="EMBL" id="CYPW01000006">
    <property type="protein sequence ID" value="CUH51109.1"/>
    <property type="molecule type" value="Genomic_DNA"/>
</dbReference>